<protein>
    <submittedName>
        <fullName evidence="2">Threonine/homoserine/homoserine lactone efflux protein</fullName>
    </submittedName>
</protein>
<reference evidence="2" key="1">
    <citation type="submission" date="2020-11" db="EMBL/GenBank/DDBJ databases">
        <title>Sequencing the genomes of 1000 actinobacteria strains.</title>
        <authorList>
            <person name="Klenk H.-P."/>
        </authorList>
    </citation>
    <scope>NUCLEOTIDE SEQUENCE</scope>
    <source>
        <strain evidence="2">DSM 43175</strain>
    </source>
</reference>
<evidence type="ECO:0000313" key="3">
    <source>
        <dbReference type="Proteomes" id="UP000614047"/>
    </source>
</evidence>
<sequence length="226" mass="22980">MGEALGELLPVAVAVAVSPIPIMAVILMLLAPRAGGASVGFLAGWVAGIVGATVVFWVLADMAGLESASGEPSAEESWIKLALGVGILVLAVRHWRERPRPGEPAGLPGWMKAIDKVTAARAMALGAGLSAVNPKNLMLCAAAGVTIAHAGLALGSDVVLVAVFTLVAACTVVAPAVAYRVAAERMRGPLDRLRAWLERDNATVMFVLLLVIGVVLAGKGIGGLIG</sequence>
<feature type="transmembrane region" description="Helical" evidence="1">
    <location>
        <begin position="203"/>
        <end position="225"/>
    </location>
</feature>
<evidence type="ECO:0000256" key="1">
    <source>
        <dbReference type="SAM" id="Phobius"/>
    </source>
</evidence>
<keyword evidence="1" id="KW-0812">Transmembrane</keyword>
<dbReference type="InterPro" id="IPR021315">
    <property type="entry name" value="Gap/Sap"/>
</dbReference>
<name>A0A931GNG7_9ACTN</name>
<feature type="transmembrane region" description="Helical" evidence="1">
    <location>
        <begin position="160"/>
        <end position="182"/>
    </location>
</feature>
<keyword evidence="1" id="KW-0472">Membrane</keyword>
<feature type="transmembrane region" description="Helical" evidence="1">
    <location>
        <begin position="12"/>
        <end position="31"/>
    </location>
</feature>
<evidence type="ECO:0000313" key="2">
    <source>
        <dbReference type="EMBL" id="MBG6089496.1"/>
    </source>
</evidence>
<dbReference type="Proteomes" id="UP000614047">
    <property type="component" value="Unassembled WGS sequence"/>
</dbReference>
<keyword evidence="3" id="KW-1185">Reference proteome</keyword>
<keyword evidence="1" id="KW-1133">Transmembrane helix</keyword>
<dbReference type="Pfam" id="PF11139">
    <property type="entry name" value="SfLAP"/>
    <property type="match status" value="1"/>
</dbReference>
<accession>A0A931GNG7</accession>
<feature type="transmembrane region" description="Helical" evidence="1">
    <location>
        <begin position="38"/>
        <end position="58"/>
    </location>
</feature>
<dbReference type="EMBL" id="JADOUA010000001">
    <property type="protein sequence ID" value="MBG6089496.1"/>
    <property type="molecule type" value="Genomic_DNA"/>
</dbReference>
<dbReference type="RefSeq" id="WP_197012097.1">
    <property type="nucleotide sequence ID" value="NZ_BAABES010000004.1"/>
</dbReference>
<organism evidence="2 3">
    <name type="scientific">Actinomadura viridis</name>
    <dbReference type="NCBI Taxonomy" id="58110"/>
    <lineage>
        <taxon>Bacteria</taxon>
        <taxon>Bacillati</taxon>
        <taxon>Actinomycetota</taxon>
        <taxon>Actinomycetes</taxon>
        <taxon>Streptosporangiales</taxon>
        <taxon>Thermomonosporaceae</taxon>
        <taxon>Actinomadura</taxon>
    </lineage>
</organism>
<dbReference type="AlphaFoldDB" id="A0A931GNG7"/>
<gene>
    <name evidence="2" type="ORF">IW256_003609</name>
</gene>
<comment type="caution">
    <text evidence="2">The sequence shown here is derived from an EMBL/GenBank/DDBJ whole genome shotgun (WGS) entry which is preliminary data.</text>
</comment>
<proteinExistence type="predicted"/>